<feature type="transmembrane region" description="Helical" evidence="5">
    <location>
        <begin position="231"/>
        <end position="250"/>
    </location>
</feature>
<feature type="transmembrane region" description="Helical" evidence="5">
    <location>
        <begin position="115"/>
        <end position="136"/>
    </location>
</feature>
<dbReference type="InterPro" id="IPR011701">
    <property type="entry name" value="MFS"/>
</dbReference>
<feature type="transmembrane region" description="Helical" evidence="5">
    <location>
        <begin position="410"/>
        <end position="439"/>
    </location>
</feature>
<evidence type="ECO:0000256" key="3">
    <source>
        <dbReference type="ARBA" id="ARBA00022989"/>
    </source>
</evidence>
<evidence type="ECO:0000259" key="6">
    <source>
        <dbReference type="PROSITE" id="PS50850"/>
    </source>
</evidence>
<organism evidence="7 8">
    <name type="scientific">Viridothelium virens</name>
    <name type="common">Speckled blister lichen</name>
    <name type="synonym">Trypethelium virens</name>
    <dbReference type="NCBI Taxonomy" id="1048519"/>
    <lineage>
        <taxon>Eukaryota</taxon>
        <taxon>Fungi</taxon>
        <taxon>Dikarya</taxon>
        <taxon>Ascomycota</taxon>
        <taxon>Pezizomycotina</taxon>
        <taxon>Dothideomycetes</taxon>
        <taxon>Dothideomycetes incertae sedis</taxon>
        <taxon>Trypetheliales</taxon>
        <taxon>Trypetheliaceae</taxon>
        <taxon>Viridothelium</taxon>
    </lineage>
</organism>
<evidence type="ECO:0000256" key="5">
    <source>
        <dbReference type="SAM" id="Phobius"/>
    </source>
</evidence>
<dbReference type="AlphaFoldDB" id="A0A6A6H319"/>
<protein>
    <submittedName>
        <fullName evidence="7">MFS general substrate transporter</fullName>
    </submittedName>
</protein>
<feature type="transmembrane region" description="Helical" evidence="5">
    <location>
        <begin position="386"/>
        <end position="404"/>
    </location>
</feature>
<dbReference type="Proteomes" id="UP000800092">
    <property type="component" value="Unassembled WGS sequence"/>
</dbReference>
<evidence type="ECO:0000313" key="8">
    <source>
        <dbReference type="Proteomes" id="UP000800092"/>
    </source>
</evidence>
<feature type="transmembrane region" description="Helical" evidence="5">
    <location>
        <begin position="446"/>
        <end position="469"/>
    </location>
</feature>
<sequence>MASKTSPESNTEKTTAATFVHEAGYEEGIGDVQILKASSDDGVSLKLAKDGITVLVPQPSNDPDEPLNWSWTKKLVVLSPLILASLLTDFGENYGVPLFAPQSKTFHMSVEATSASISGSLFLQGAGGVIVVPVIQRIGRLPVLFWSQFLCALSVMAAALAPNYASFTAFRAIQGFVNTAPQVIGLSIVHDMFFFHQRARMVNIWVFCLMGGPFLGPFVSSWLLLKLDWRADFAVLAGLHGFSTLLVILFSKETLYDAYQIQIKGSGMLDRTKLILGITGLKATGRPTIWTICKDIVSIQLRPQIFFITVIYTMVFIAWVIGVNTTVSQIVLPPPYSFSTTAEAVSWVAPMIGAVLGELWGDWFNEWLFRRYIRRHNGSYSIEDRLWGTYAPTLICFVGLVLYGEAIQHTLHWMILLLAWAFIAFSMVATMTAVSAYCLDSFPNHASLVACIINFWRTTGGFCVVYFQIKWIATSGAAVAFGVQAMTLGVAFLAGVVLVQFNGKRWRLAHPPPKAEN</sequence>
<dbReference type="PANTHER" id="PTHR23502">
    <property type="entry name" value="MAJOR FACILITATOR SUPERFAMILY"/>
    <property type="match status" value="1"/>
</dbReference>
<keyword evidence="2 5" id="KW-0812">Transmembrane</keyword>
<dbReference type="PROSITE" id="PS50850">
    <property type="entry name" value="MFS"/>
    <property type="match status" value="1"/>
</dbReference>
<keyword evidence="3 5" id="KW-1133">Transmembrane helix</keyword>
<feature type="transmembrane region" description="Helical" evidence="5">
    <location>
        <begin position="202"/>
        <end position="225"/>
    </location>
</feature>
<dbReference type="OrthoDB" id="2533084at2759"/>
<comment type="subcellular location">
    <subcellularLocation>
        <location evidence="1">Membrane</location>
        <topology evidence="1">Multi-pass membrane protein</topology>
    </subcellularLocation>
</comment>
<dbReference type="EMBL" id="ML991817">
    <property type="protein sequence ID" value="KAF2232289.1"/>
    <property type="molecule type" value="Genomic_DNA"/>
</dbReference>
<dbReference type="GO" id="GO:0005886">
    <property type="term" value="C:plasma membrane"/>
    <property type="evidence" value="ECO:0007669"/>
    <property type="project" value="TreeGrafter"/>
</dbReference>
<evidence type="ECO:0000313" key="7">
    <source>
        <dbReference type="EMBL" id="KAF2232289.1"/>
    </source>
</evidence>
<dbReference type="InterPro" id="IPR020846">
    <property type="entry name" value="MFS_dom"/>
</dbReference>
<feature type="transmembrane region" description="Helical" evidence="5">
    <location>
        <begin position="143"/>
        <end position="161"/>
    </location>
</feature>
<feature type="transmembrane region" description="Helical" evidence="5">
    <location>
        <begin position="475"/>
        <end position="499"/>
    </location>
</feature>
<keyword evidence="4 5" id="KW-0472">Membrane</keyword>
<gene>
    <name evidence="7" type="ORF">EV356DRAFT_488825</name>
</gene>
<feature type="domain" description="Major facilitator superfamily (MFS) profile" evidence="6">
    <location>
        <begin position="77"/>
        <end position="507"/>
    </location>
</feature>
<keyword evidence="8" id="KW-1185">Reference proteome</keyword>
<feature type="transmembrane region" description="Helical" evidence="5">
    <location>
        <begin position="344"/>
        <end position="365"/>
    </location>
</feature>
<name>A0A6A6H319_VIRVR</name>
<reference evidence="7" key="1">
    <citation type="journal article" date="2020" name="Stud. Mycol.">
        <title>101 Dothideomycetes genomes: a test case for predicting lifestyles and emergence of pathogens.</title>
        <authorList>
            <person name="Haridas S."/>
            <person name="Albert R."/>
            <person name="Binder M."/>
            <person name="Bloem J."/>
            <person name="Labutti K."/>
            <person name="Salamov A."/>
            <person name="Andreopoulos B."/>
            <person name="Baker S."/>
            <person name="Barry K."/>
            <person name="Bills G."/>
            <person name="Bluhm B."/>
            <person name="Cannon C."/>
            <person name="Castanera R."/>
            <person name="Culley D."/>
            <person name="Daum C."/>
            <person name="Ezra D."/>
            <person name="Gonzalez J."/>
            <person name="Henrissat B."/>
            <person name="Kuo A."/>
            <person name="Liang C."/>
            <person name="Lipzen A."/>
            <person name="Lutzoni F."/>
            <person name="Magnuson J."/>
            <person name="Mondo S."/>
            <person name="Nolan M."/>
            <person name="Ohm R."/>
            <person name="Pangilinan J."/>
            <person name="Park H.-J."/>
            <person name="Ramirez L."/>
            <person name="Alfaro M."/>
            <person name="Sun H."/>
            <person name="Tritt A."/>
            <person name="Yoshinaga Y."/>
            <person name="Zwiers L.-H."/>
            <person name="Turgeon B."/>
            <person name="Goodwin S."/>
            <person name="Spatafora J."/>
            <person name="Crous P."/>
            <person name="Grigoriev I."/>
        </authorList>
    </citation>
    <scope>NUCLEOTIDE SEQUENCE</scope>
    <source>
        <strain evidence="7">Tuck. ex Michener</strain>
    </source>
</reference>
<evidence type="ECO:0000256" key="2">
    <source>
        <dbReference type="ARBA" id="ARBA00022692"/>
    </source>
</evidence>
<dbReference type="SUPFAM" id="SSF103473">
    <property type="entry name" value="MFS general substrate transporter"/>
    <property type="match status" value="1"/>
</dbReference>
<dbReference type="Pfam" id="PF07690">
    <property type="entry name" value="MFS_1"/>
    <property type="match status" value="1"/>
</dbReference>
<proteinExistence type="predicted"/>
<accession>A0A6A6H319</accession>
<dbReference type="InterPro" id="IPR036259">
    <property type="entry name" value="MFS_trans_sf"/>
</dbReference>
<feature type="transmembrane region" description="Helical" evidence="5">
    <location>
        <begin position="305"/>
        <end position="324"/>
    </location>
</feature>
<dbReference type="Gene3D" id="1.20.1720.10">
    <property type="entry name" value="Multidrug resistance protein D"/>
    <property type="match status" value="1"/>
</dbReference>
<dbReference type="GO" id="GO:0022857">
    <property type="term" value="F:transmembrane transporter activity"/>
    <property type="evidence" value="ECO:0007669"/>
    <property type="project" value="InterPro"/>
</dbReference>
<dbReference type="PANTHER" id="PTHR23502:SF159">
    <property type="entry name" value="TRANSPORTER, PUTATIVE (AFU_ORTHOLOGUE AFUA_4G14230)-RELATED"/>
    <property type="match status" value="1"/>
</dbReference>
<evidence type="ECO:0000256" key="4">
    <source>
        <dbReference type="ARBA" id="ARBA00023136"/>
    </source>
</evidence>
<evidence type="ECO:0000256" key="1">
    <source>
        <dbReference type="ARBA" id="ARBA00004141"/>
    </source>
</evidence>